<accession>A2EI12</accession>
<keyword evidence="2" id="KW-1185">Reference proteome</keyword>
<name>A2EI12_TRIV3</name>
<dbReference type="Gene3D" id="2.60.40.10">
    <property type="entry name" value="Immunoglobulins"/>
    <property type="match status" value="2"/>
</dbReference>
<dbReference type="Proteomes" id="UP000001542">
    <property type="component" value="Unassembled WGS sequence"/>
</dbReference>
<dbReference type="EMBL" id="DS113393">
    <property type="protein sequence ID" value="EAY07744.1"/>
    <property type="molecule type" value="Genomic_DNA"/>
</dbReference>
<reference evidence="1" key="2">
    <citation type="journal article" date="2007" name="Science">
        <title>Draft genome sequence of the sexually transmitted pathogen Trichomonas vaginalis.</title>
        <authorList>
            <person name="Carlton J.M."/>
            <person name="Hirt R.P."/>
            <person name="Silva J.C."/>
            <person name="Delcher A.L."/>
            <person name="Schatz M."/>
            <person name="Zhao Q."/>
            <person name="Wortman J.R."/>
            <person name="Bidwell S.L."/>
            <person name="Alsmark U.C.M."/>
            <person name="Besteiro S."/>
            <person name="Sicheritz-Ponten T."/>
            <person name="Noel C.J."/>
            <person name="Dacks J.B."/>
            <person name="Foster P.G."/>
            <person name="Simillion C."/>
            <person name="Van de Peer Y."/>
            <person name="Miranda-Saavedra D."/>
            <person name="Barton G.J."/>
            <person name="Westrop G.D."/>
            <person name="Mueller S."/>
            <person name="Dessi D."/>
            <person name="Fiori P.L."/>
            <person name="Ren Q."/>
            <person name="Paulsen I."/>
            <person name="Zhang H."/>
            <person name="Bastida-Corcuera F.D."/>
            <person name="Simoes-Barbosa A."/>
            <person name="Brown M.T."/>
            <person name="Hayes R.D."/>
            <person name="Mukherjee M."/>
            <person name="Okumura C.Y."/>
            <person name="Schneider R."/>
            <person name="Smith A.J."/>
            <person name="Vanacova S."/>
            <person name="Villalvazo M."/>
            <person name="Haas B.J."/>
            <person name="Pertea M."/>
            <person name="Feldblyum T.V."/>
            <person name="Utterback T.R."/>
            <person name="Shu C.L."/>
            <person name="Osoegawa K."/>
            <person name="de Jong P.J."/>
            <person name="Hrdy I."/>
            <person name="Horvathova L."/>
            <person name="Zubacova Z."/>
            <person name="Dolezal P."/>
            <person name="Malik S.B."/>
            <person name="Logsdon J.M. Jr."/>
            <person name="Henze K."/>
            <person name="Gupta A."/>
            <person name="Wang C.C."/>
            <person name="Dunne R.L."/>
            <person name="Upcroft J.A."/>
            <person name="Upcroft P."/>
            <person name="White O."/>
            <person name="Salzberg S.L."/>
            <person name="Tang P."/>
            <person name="Chiu C.-H."/>
            <person name="Lee Y.-S."/>
            <person name="Embley T.M."/>
            <person name="Coombs G.H."/>
            <person name="Mottram J.C."/>
            <person name="Tachezy J."/>
            <person name="Fraser-Liggett C.M."/>
            <person name="Johnson P.J."/>
        </authorList>
    </citation>
    <scope>NUCLEOTIDE SEQUENCE [LARGE SCALE GENOMIC DNA]</scope>
    <source>
        <strain evidence="1">G3</strain>
    </source>
</reference>
<organism evidence="1 2">
    <name type="scientific">Trichomonas vaginalis (strain ATCC PRA-98 / G3)</name>
    <dbReference type="NCBI Taxonomy" id="412133"/>
    <lineage>
        <taxon>Eukaryota</taxon>
        <taxon>Metamonada</taxon>
        <taxon>Parabasalia</taxon>
        <taxon>Trichomonadida</taxon>
        <taxon>Trichomonadidae</taxon>
        <taxon>Trichomonas</taxon>
    </lineage>
</organism>
<dbReference type="KEGG" id="tva:4765639"/>
<proteinExistence type="predicted"/>
<dbReference type="InterPro" id="IPR013783">
    <property type="entry name" value="Ig-like_fold"/>
</dbReference>
<gene>
    <name evidence="1" type="ORF">TVAG_118250</name>
</gene>
<dbReference type="AlphaFoldDB" id="A2EI12"/>
<evidence type="ECO:0000313" key="1">
    <source>
        <dbReference type="EMBL" id="EAY07744.1"/>
    </source>
</evidence>
<evidence type="ECO:0000313" key="2">
    <source>
        <dbReference type="Proteomes" id="UP000001542"/>
    </source>
</evidence>
<protein>
    <submittedName>
        <fullName evidence="1">Uncharacterized protein</fullName>
    </submittedName>
</protein>
<dbReference type="InParanoid" id="A2EI12"/>
<dbReference type="VEuPathDB" id="TrichDB:TVAGG3_0230500"/>
<reference evidence="1" key="1">
    <citation type="submission" date="2006-10" db="EMBL/GenBank/DDBJ databases">
        <authorList>
            <person name="Amadeo P."/>
            <person name="Zhao Q."/>
            <person name="Wortman J."/>
            <person name="Fraser-Liggett C."/>
            <person name="Carlton J."/>
        </authorList>
    </citation>
    <scope>NUCLEOTIDE SEQUENCE</scope>
    <source>
        <strain evidence="1">G3</strain>
    </source>
</reference>
<dbReference type="RefSeq" id="XP_001319967.1">
    <property type="nucleotide sequence ID" value="XM_001319932.1"/>
</dbReference>
<dbReference type="VEuPathDB" id="TrichDB:TVAG_118270"/>
<sequence>MDYNPYLYIQAANNSEFKKNDGKNFNFHAIIRDGDGSGTVTLFYKFDSYVPSQYNQFPISNNEEINFGAYLQIPSNIPESNSHTITMLAKDESNKISSIFRYNFSYMYNSPVLSITSQTNINLYRTTNKTITISGTINDTDRAGSVTIYYRFDEQDIKTLTNGNINSQGTFSFSEEVNLPTILSEGRHIITVWCYDEKNKQTNTERIVFIYYYNKPELTITSPINEQYWRGNNNSIHVEGKVVDKDGFGIVTIKCFIDDIFIQSNEYQISNVNPQPFTFDLLFPSYLSESTHKLIITAVDDSNKADTKFQLFNYKYNPPVLSISALNNQEYKKNDGRSIFIAGSLRDEDRCGNVTLFYKFDGNYESQSINYPINDTYIHILNIPVQFPLDFPESNSHTITIWATDETNKNSSICKLNFSYQYNSPIFKINNLTHHKFMRLNTIKINITYEHIDKTSLSSLYISYDDEYNISSTQTISTPSNFIEQC</sequence>